<sequence length="50" mass="5718">MMGQLIQSLYPILLSWTLTFSRLCVKELPALSYGPLHVASFAIDFGREFR</sequence>
<feature type="chain" id="PRO_5035870176" evidence="1">
    <location>
        <begin position="18"/>
        <end position="50"/>
    </location>
</feature>
<keyword evidence="3" id="KW-1185">Reference proteome</keyword>
<protein>
    <submittedName>
        <fullName evidence="2">Uncharacterized protein</fullName>
    </submittedName>
</protein>
<accession>A0A8T0HVR4</accession>
<dbReference type="Proteomes" id="UP000822688">
    <property type="component" value="Chromosome V"/>
</dbReference>
<evidence type="ECO:0000256" key="1">
    <source>
        <dbReference type="SAM" id="SignalP"/>
    </source>
</evidence>
<evidence type="ECO:0000313" key="3">
    <source>
        <dbReference type="Proteomes" id="UP000822688"/>
    </source>
</evidence>
<name>A0A8T0HVR4_CERPU</name>
<evidence type="ECO:0000313" key="2">
    <source>
        <dbReference type="EMBL" id="KAG0574799.1"/>
    </source>
</evidence>
<gene>
    <name evidence="2" type="ORF">KC19_VG292400</name>
</gene>
<proteinExistence type="predicted"/>
<reference evidence="2" key="1">
    <citation type="submission" date="2020-06" db="EMBL/GenBank/DDBJ databases">
        <title>WGS assembly of Ceratodon purpureus strain R40.</title>
        <authorList>
            <person name="Carey S.B."/>
            <person name="Jenkins J."/>
            <person name="Shu S."/>
            <person name="Lovell J.T."/>
            <person name="Sreedasyam A."/>
            <person name="Maumus F."/>
            <person name="Tiley G.P."/>
            <person name="Fernandez-Pozo N."/>
            <person name="Barry K."/>
            <person name="Chen C."/>
            <person name="Wang M."/>
            <person name="Lipzen A."/>
            <person name="Daum C."/>
            <person name="Saski C.A."/>
            <person name="Payton A.C."/>
            <person name="Mcbreen J.C."/>
            <person name="Conrad R.E."/>
            <person name="Kollar L.M."/>
            <person name="Olsson S."/>
            <person name="Huttunen S."/>
            <person name="Landis J.B."/>
            <person name="Wickett N.J."/>
            <person name="Johnson M.G."/>
            <person name="Rensing S.A."/>
            <person name="Grimwood J."/>
            <person name="Schmutz J."/>
            <person name="Mcdaniel S.F."/>
        </authorList>
    </citation>
    <scope>NUCLEOTIDE SEQUENCE</scope>
    <source>
        <strain evidence="2">R40</strain>
    </source>
</reference>
<keyword evidence="1" id="KW-0732">Signal</keyword>
<organism evidence="2 3">
    <name type="scientific">Ceratodon purpureus</name>
    <name type="common">Fire moss</name>
    <name type="synonym">Dicranum purpureum</name>
    <dbReference type="NCBI Taxonomy" id="3225"/>
    <lineage>
        <taxon>Eukaryota</taxon>
        <taxon>Viridiplantae</taxon>
        <taxon>Streptophyta</taxon>
        <taxon>Embryophyta</taxon>
        <taxon>Bryophyta</taxon>
        <taxon>Bryophytina</taxon>
        <taxon>Bryopsida</taxon>
        <taxon>Dicranidae</taxon>
        <taxon>Pseudoditrichales</taxon>
        <taxon>Ditrichaceae</taxon>
        <taxon>Ceratodon</taxon>
    </lineage>
</organism>
<comment type="caution">
    <text evidence="2">The sequence shown here is derived from an EMBL/GenBank/DDBJ whole genome shotgun (WGS) entry which is preliminary data.</text>
</comment>
<feature type="signal peptide" evidence="1">
    <location>
        <begin position="1"/>
        <end position="17"/>
    </location>
</feature>
<dbReference type="AlphaFoldDB" id="A0A8T0HVR4"/>
<dbReference type="EMBL" id="CM026426">
    <property type="protein sequence ID" value="KAG0574799.1"/>
    <property type="molecule type" value="Genomic_DNA"/>
</dbReference>